<comment type="similarity">
    <text evidence="2 10">Belongs to the mitochondrial carrier (TC 2.A.29) family.</text>
</comment>
<keyword evidence="4 9" id="KW-0812">Transmembrane</keyword>
<evidence type="ECO:0000256" key="5">
    <source>
        <dbReference type="ARBA" id="ARBA00022737"/>
    </source>
</evidence>
<keyword evidence="5" id="KW-0677">Repeat</keyword>
<evidence type="ECO:0000256" key="11">
    <source>
        <dbReference type="SAM" id="Phobius"/>
    </source>
</evidence>
<evidence type="ECO:0000256" key="10">
    <source>
        <dbReference type="RuleBase" id="RU000488"/>
    </source>
</evidence>
<protein>
    <submittedName>
        <fullName evidence="12">Uncharacterized protein</fullName>
    </submittedName>
</protein>
<evidence type="ECO:0000256" key="6">
    <source>
        <dbReference type="ARBA" id="ARBA00022989"/>
    </source>
</evidence>
<feature type="repeat" description="Solcar" evidence="9">
    <location>
        <begin position="12"/>
        <end position="97"/>
    </location>
</feature>
<dbReference type="FunFam" id="1.50.40.10:FF:000294">
    <property type="entry name" value="Mitochondrial glycine transporter"/>
    <property type="match status" value="1"/>
</dbReference>
<dbReference type="OrthoDB" id="193856at2759"/>
<keyword evidence="3 10" id="KW-0813">Transport</keyword>
<proteinExistence type="inferred from homology"/>
<dbReference type="GeneID" id="136801074"/>
<dbReference type="GO" id="GO:1990575">
    <property type="term" value="P:mitochondrial L-ornithine transmembrane transport"/>
    <property type="evidence" value="ECO:0007669"/>
    <property type="project" value="TreeGrafter"/>
</dbReference>
<feature type="repeat" description="Solcar" evidence="9">
    <location>
        <begin position="187"/>
        <end position="272"/>
    </location>
</feature>
<dbReference type="GO" id="GO:0031966">
    <property type="term" value="C:mitochondrial membrane"/>
    <property type="evidence" value="ECO:0007669"/>
    <property type="project" value="UniProtKB-SubCell"/>
</dbReference>
<evidence type="ECO:0000313" key="12">
    <source>
        <dbReference type="EnsemblMetazoa" id="CLYHEMP020935.1"/>
    </source>
</evidence>
<reference evidence="12" key="1">
    <citation type="submission" date="2021-01" db="UniProtKB">
        <authorList>
            <consortium name="EnsemblMetazoa"/>
        </authorList>
    </citation>
    <scope>IDENTIFICATION</scope>
</reference>
<evidence type="ECO:0000256" key="7">
    <source>
        <dbReference type="ARBA" id="ARBA00023128"/>
    </source>
</evidence>
<evidence type="ECO:0000256" key="3">
    <source>
        <dbReference type="ARBA" id="ARBA00022448"/>
    </source>
</evidence>
<keyword evidence="7" id="KW-0496">Mitochondrion</keyword>
<dbReference type="SUPFAM" id="SSF103506">
    <property type="entry name" value="Mitochondrial carrier"/>
    <property type="match status" value="1"/>
</dbReference>
<dbReference type="PANTHER" id="PTHR45624">
    <property type="entry name" value="MITOCHONDRIAL BASIC AMINO ACIDS TRANSPORTER-RELATED"/>
    <property type="match status" value="1"/>
</dbReference>
<dbReference type="PROSITE" id="PS50920">
    <property type="entry name" value="SOLCAR"/>
    <property type="match status" value="2"/>
</dbReference>
<evidence type="ECO:0000256" key="4">
    <source>
        <dbReference type="ARBA" id="ARBA00022692"/>
    </source>
</evidence>
<dbReference type="InterPro" id="IPR050567">
    <property type="entry name" value="Mitochondrial_Carrier"/>
</dbReference>
<name>A0A7M5XBY9_9CNID</name>
<dbReference type="AlphaFoldDB" id="A0A7M5XBY9"/>
<comment type="subcellular location">
    <subcellularLocation>
        <location evidence="1">Mitochondrion membrane</location>
        <topology evidence="1">Multi-pass membrane protein</topology>
    </subcellularLocation>
</comment>
<organism evidence="12 13">
    <name type="scientific">Clytia hemisphaerica</name>
    <dbReference type="NCBI Taxonomy" id="252671"/>
    <lineage>
        <taxon>Eukaryota</taxon>
        <taxon>Metazoa</taxon>
        <taxon>Cnidaria</taxon>
        <taxon>Hydrozoa</taxon>
        <taxon>Hydroidolina</taxon>
        <taxon>Leptothecata</taxon>
        <taxon>Obeliida</taxon>
        <taxon>Clytiidae</taxon>
        <taxon>Clytia</taxon>
    </lineage>
</organism>
<accession>A0A7M5XBY9</accession>
<dbReference type="GO" id="GO:0000064">
    <property type="term" value="F:L-ornithine transmembrane transporter activity"/>
    <property type="evidence" value="ECO:0007669"/>
    <property type="project" value="TreeGrafter"/>
</dbReference>
<evidence type="ECO:0000313" key="13">
    <source>
        <dbReference type="Proteomes" id="UP000594262"/>
    </source>
</evidence>
<evidence type="ECO:0000256" key="8">
    <source>
        <dbReference type="ARBA" id="ARBA00023136"/>
    </source>
</evidence>
<evidence type="ECO:0000256" key="1">
    <source>
        <dbReference type="ARBA" id="ARBA00004225"/>
    </source>
</evidence>
<keyword evidence="6 11" id="KW-1133">Transmembrane helix</keyword>
<keyword evidence="8 9" id="KW-0472">Membrane</keyword>
<dbReference type="RefSeq" id="XP_066913801.1">
    <property type="nucleotide sequence ID" value="XM_067057700.1"/>
</dbReference>
<evidence type="ECO:0000256" key="2">
    <source>
        <dbReference type="ARBA" id="ARBA00006375"/>
    </source>
</evidence>
<dbReference type="Gene3D" id="1.50.40.10">
    <property type="entry name" value="Mitochondrial carrier domain"/>
    <property type="match status" value="2"/>
</dbReference>
<dbReference type="InterPro" id="IPR023395">
    <property type="entry name" value="MCP_dom_sf"/>
</dbReference>
<dbReference type="InterPro" id="IPR018108">
    <property type="entry name" value="MCP_transmembrane"/>
</dbReference>
<sequence length="280" mass="30857">MTHNESRQSWAKEGMIGLGVGILYGTTNVMAGHPFDTIKTKMQAQPGFENQGMFKSFGKTLRAEGIRGLYRGCVPPLWGSGIYRSTQFAVFEAVYTYSSGIGTTCIPFTGGLQMRVVFGGLAASTARAIIETPLELAKVRRQTGQTWHFKGLYKGFGVTLGRTVGLMTTYFIMVDSMRRHMSEYFKRPLLGPFLISGVAATVGWWVVWPLEVMKSQVQGNYGKDMPLISRLKLAYADRGGITGLYRGIVPGSIRSFLANGCAMIVMSYAQRKVTELGLRN</sequence>
<feature type="transmembrane region" description="Helical" evidence="11">
    <location>
        <begin position="189"/>
        <end position="208"/>
    </location>
</feature>
<dbReference type="PANTHER" id="PTHR45624:SF58">
    <property type="entry name" value="CARRIER PROTEIN, PUTATIVE-RELATED"/>
    <property type="match status" value="1"/>
</dbReference>
<dbReference type="Proteomes" id="UP000594262">
    <property type="component" value="Unplaced"/>
</dbReference>
<keyword evidence="13" id="KW-1185">Reference proteome</keyword>
<dbReference type="EnsemblMetazoa" id="CLYHEMT020935.1">
    <property type="protein sequence ID" value="CLYHEMP020935.1"/>
    <property type="gene ID" value="CLYHEMG020935"/>
</dbReference>
<dbReference type="Pfam" id="PF00153">
    <property type="entry name" value="Mito_carr"/>
    <property type="match status" value="2"/>
</dbReference>
<evidence type="ECO:0000256" key="9">
    <source>
        <dbReference type="PROSITE-ProRule" id="PRU00282"/>
    </source>
</evidence>